<dbReference type="EMBL" id="JAUUTY010000001">
    <property type="protein sequence ID" value="KAK1695058.1"/>
    <property type="molecule type" value="Genomic_DNA"/>
</dbReference>
<name>A0AAD8X314_LOLMU</name>
<dbReference type="PANTHER" id="PTHR33087">
    <property type="entry name" value="OS07G0539200 PROTEIN"/>
    <property type="match status" value="1"/>
</dbReference>
<feature type="region of interest" description="Disordered" evidence="1">
    <location>
        <begin position="687"/>
        <end position="742"/>
    </location>
</feature>
<gene>
    <name evidence="3" type="ORF">QYE76_011755</name>
</gene>
<feature type="region of interest" description="Disordered" evidence="1">
    <location>
        <begin position="429"/>
        <end position="539"/>
    </location>
</feature>
<feature type="region of interest" description="Disordered" evidence="1">
    <location>
        <begin position="61"/>
        <end position="88"/>
    </location>
</feature>
<dbReference type="SUPFAM" id="SSF57756">
    <property type="entry name" value="Retrovirus zinc finger-like domains"/>
    <property type="match status" value="1"/>
</dbReference>
<accession>A0AAD8X314</accession>
<evidence type="ECO:0000256" key="1">
    <source>
        <dbReference type="SAM" id="MobiDB-lite"/>
    </source>
</evidence>
<evidence type="ECO:0000313" key="4">
    <source>
        <dbReference type="Proteomes" id="UP001231189"/>
    </source>
</evidence>
<dbReference type="InterPro" id="IPR001878">
    <property type="entry name" value="Znf_CCHC"/>
</dbReference>
<protein>
    <recommendedName>
        <fullName evidence="2">CCHC-type domain-containing protein</fullName>
    </recommendedName>
</protein>
<keyword evidence="4" id="KW-1185">Reference proteome</keyword>
<dbReference type="InterPro" id="IPR036875">
    <property type="entry name" value="Znf_CCHC_sf"/>
</dbReference>
<reference evidence="3" key="1">
    <citation type="submission" date="2023-07" db="EMBL/GenBank/DDBJ databases">
        <title>A chromosome-level genome assembly of Lolium multiflorum.</title>
        <authorList>
            <person name="Chen Y."/>
            <person name="Copetti D."/>
            <person name="Kolliker R."/>
            <person name="Studer B."/>
        </authorList>
    </citation>
    <scope>NUCLEOTIDE SEQUENCE</scope>
    <source>
        <strain evidence="3">02402/16</strain>
        <tissue evidence="3">Leaf</tissue>
    </source>
</reference>
<dbReference type="AlphaFoldDB" id="A0AAD8X314"/>
<dbReference type="PANTHER" id="PTHR33087:SF40">
    <property type="entry name" value="GENOME ASSEMBLY, CHROMOSOME: II"/>
    <property type="match status" value="1"/>
</dbReference>
<sequence length="816" mass="85780">MASPSPSRDPCAPAAPSFLEALLSPSPAGGLNGDVPSKEPRARLRSIITVPEGSTAGLDGNGWVLVGKDGKPVRPRPPLRSDGRSHGGDNKFKDLLLKKARGCCFKCLLPGHRISDCRNKARCLLCGAPGHKARWCKGVQEEGDEQRPPPTKPPGPSALRFPSSASANGFDDMEAPGLRRQGFAAAVAPRLAVVADTEKELSLHAVVAVVVGYFPQVELAEVRRAFAQRFGIEEGGNGVHVSLFGVGEYLPFFSDPAVRFVALATPGTIELGCVSFKLAPWTRFRSASAAQLCFKARVCLEGVPRSAWHIEAVDKLFDRGMLVDSQDFTSDTPEETACMRLWVWMANVDKLATRGVLKLEEPMGTVADPASRSGPLKLLDYKVLIHLDRVIDYSAQPNSNGPPEWRYRWSLELEEGTFPPPLPLAHSRSWFSGGQNGGGGSAAGCPVGSSEQQRGRNAGGRPGRSSDGVRPPPSSSSSGGGGAGVSSSGDGFRAREAAPGPQSTSPVQAVPVGEVLPLSRQSGSQSTLPEAERAPLLSEDEDSDDFLLLASMVGKQSRVTRMGKGGLPMQQDPSTEAPVPVLALERVPETQAPVQAPLIGGELEDLAPTVGPLVGPYGAAFSLMDQHLSPLGLASVPERVGLVSGPLPGLVVDVSSSAGELDEVSANGESFLSSVFSHIPPPLLQAPSSGRALGMPGFAASQAGQPSLSSPPSPSPSSPPRPSSGSELARTSGRLAAKPTSSLTTLEKARLVLLKKSGAVLQDDPMSKDDLKKYRLMYKKPIPAPFVKAVEELVMVSKPRRGDSSQLTVGQHVNAA</sequence>
<feature type="domain" description="CCHC-type" evidence="2">
    <location>
        <begin position="122"/>
        <end position="138"/>
    </location>
</feature>
<dbReference type="Proteomes" id="UP001231189">
    <property type="component" value="Unassembled WGS sequence"/>
</dbReference>
<evidence type="ECO:0000259" key="2">
    <source>
        <dbReference type="SMART" id="SM00343"/>
    </source>
</evidence>
<dbReference type="InterPro" id="IPR053253">
    <property type="entry name" value="Sex_diff_modulator"/>
</dbReference>
<feature type="region of interest" description="Disordered" evidence="1">
    <location>
        <begin position="139"/>
        <end position="166"/>
    </location>
</feature>
<comment type="caution">
    <text evidence="3">The sequence shown here is derived from an EMBL/GenBank/DDBJ whole genome shotgun (WGS) entry which is preliminary data.</text>
</comment>
<feature type="domain" description="CCHC-type" evidence="2">
    <location>
        <begin position="103"/>
        <end position="119"/>
    </location>
</feature>
<dbReference type="GO" id="GO:0008270">
    <property type="term" value="F:zinc ion binding"/>
    <property type="evidence" value="ECO:0007669"/>
    <property type="project" value="InterPro"/>
</dbReference>
<dbReference type="GO" id="GO:0003676">
    <property type="term" value="F:nucleic acid binding"/>
    <property type="evidence" value="ECO:0007669"/>
    <property type="project" value="InterPro"/>
</dbReference>
<feature type="compositionally biased region" description="Basic and acidic residues" evidence="1">
    <location>
        <begin position="79"/>
        <end position="88"/>
    </location>
</feature>
<organism evidence="3 4">
    <name type="scientific">Lolium multiflorum</name>
    <name type="common">Italian ryegrass</name>
    <name type="synonym">Lolium perenne subsp. multiflorum</name>
    <dbReference type="NCBI Taxonomy" id="4521"/>
    <lineage>
        <taxon>Eukaryota</taxon>
        <taxon>Viridiplantae</taxon>
        <taxon>Streptophyta</taxon>
        <taxon>Embryophyta</taxon>
        <taxon>Tracheophyta</taxon>
        <taxon>Spermatophyta</taxon>
        <taxon>Magnoliopsida</taxon>
        <taxon>Liliopsida</taxon>
        <taxon>Poales</taxon>
        <taxon>Poaceae</taxon>
        <taxon>BOP clade</taxon>
        <taxon>Pooideae</taxon>
        <taxon>Poodae</taxon>
        <taxon>Poeae</taxon>
        <taxon>Poeae Chloroplast Group 2 (Poeae type)</taxon>
        <taxon>Loliodinae</taxon>
        <taxon>Loliinae</taxon>
        <taxon>Lolium</taxon>
    </lineage>
</organism>
<dbReference type="Gene3D" id="4.10.60.10">
    <property type="entry name" value="Zinc finger, CCHC-type"/>
    <property type="match status" value="1"/>
</dbReference>
<dbReference type="SMART" id="SM00343">
    <property type="entry name" value="ZnF_C2HC"/>
    <property type="match status" value="2"/>
</dbReference>
<feature type="compositionally biased region" description="Pro residues" evidence="1">
    <location>
        <begin position="709"/>
        <end position="722"/>
    </location>
</feature>
<feature type="compositionally biased region" description="Polar residues" evidence="1">
    <location>
        <begin position="519"/>
        <end position="528"/>
    </location>
</feature>
<proteinExistence type="predicted"/>
<evidence type="ECO:0000313" key="3">
    <source>
        <dbReference type="EMBL" id="KAK1695058.1"/>
    </source>
</evidence>